<evidence type="ECO:0000259" key="1">
    <source>
        <dbReference type="Pfam" id="PF01548"/>
    </source>
</evidence>
<dbReference type="OrthoDB" id="6637920at2"/>
<proteinExistence type="predicted"/>
<dbReference type="Pfam" id="PF02371">
    <property type="entry name" value="Transposase_20"/>
    <property type="match status" value="1"/>
</dbReference>
<dbReference type="EMBL" id="VOLR01000073">
    <property type="protein sequence ID" value="TWX52932.1"/>
    <property type="molecule type" value="Genomic_DNA"/>
</dbReference>
<dbReference type="GO" id="GO:0006313">
    <property type="term" value="P:DNA transposition"/>
    <property type="evidence" value="ECO:0007669"/>
    <property type="project" value="InterPro"/>
</dbReference>
<gene>
    <name evidence="3" type="ORF">ESZ26_18985</name>
    <name evidence="4" type="ORF">ESZ27_18985</name>
</gene>
<accession>A0A5C6Q1U8</accession>
<dbReference type="RefSeq" id="WP_146801372.1">
    <property type="nucleotide sequence ID" value="NZ_VOLP01000070.1"/>
</dbReference>
<dbReference type="PANTHER" id="PTHR33055:SF3">
    <property type="entry name" value="PUTATIVE TRANSPOSASE FOR IS117-RELATED"/>
    <property type="match status" value="1"/>
</dbReference>
<keyword evidence="5" id="KW-1185">Reference proteome</keyword>
<dbReference type="GO" id="GO:0004803">
    <property type="term" value="F:transposase activity"/>
    <property type="evidence" value="ECO:0007669"/>
    <property type="project" value="InterPro"/>
</dbReference>
<protein>
    <submittedName>
        <fullName evidence="4">IS110 family transposase</fullName>
    </submittedName>
</protein>
<reference evidence="4 6" key="1">
    <citation type="submission" date="2019-07" db="EMBL/GenBank/DDBJ databases">
        <title>Genomes of sea-ice associated Colwellia species.</title>
        <authorList>
            <person name="Bowman J.P."/>
        </authorList>
    </citation>
    <scope>NUCLEOTIDE SEQUENCE [LARGE SCALE GENOMIC DNA]</scope>
    <source>
        <strain evidence="3 5">ACAM 607</strain>
        <strain evidence="4 6">IC036</strain>
    </source>
</reference>
<evidence type="ECO:0000313" key="6">
    <source>
        <dbReference type="Proteomes" id="UP000321917"/>
    </source>
</evidence>
<dbReference type="InterPro" id="IPR003346">
    <property type="entry name" value="Transposase_20"/>
</dbReference>
<dbReference type="InterPro" id="IPR002525">
    <property type="entry name" value="Transp_IS110-like_N"/>
</dbReference>
<feature type="domain" description="Transposase IS110-like N-terminal" evidence="1">
    <location>
        <begin position="14"/>
        <end position="169"/>
    </location>
</feature>
<evidence type="ECO:0000259" key="2">
    <source>
        <dbReference type="Pfam" id="PF02371"/>
    </source>
</evidence>
<feature type="domain" description="Transposase IS116/IS110/IS902 C-terminal" evidence="2">
    <location>
        <begin position="280"/>
        <end position="363"/>
    </location>
</feature>
<comment type="caution">
    <text evidence="4">The sequence shown here is derived from an EMBL/GenBank/DDBJ whole genome shotgun (WGS) entry which is preliminary data.</text>
</comment>
<dbReference type="AlphaFoldDB" id="A0A5C6Q1U8"/>
<evidence type="ECO:0000313" key="3">
    <source>
        <dbReference type="EMBL" id="TWX52932.1"/>
    </source>
</evidence>
<dbReference type="NCBIfam" id="NF033542">
    <property type="entry name" value="transpos_IS110"/>
    <property type="match status" value="1"/>
</dbReference>
<dbReference type="Pfam" id="PF01548">
    <property type="entry name" value="DEDD_Tnp_IS110"/>
    <property type="match status" value="1"/>
</dbReference>
<name>A0A5C6Q1U8_9GAMM</name>
<dbReference type="InterPro" id="IPR047650">
    <property type="entry name" value="Transpos_IS110"/>
</dbReference>
<dbReference type="GO" id="GO:0003677">
    <property type="term" value="F:DNA binding"/>
    <property type="evidence" value="ECO:0007669"/>
    <property type="project" value="InterPro"/>
</dbReference>
<sequence>MKAFNPADFAALIAIDWADRKHDVCELDQQNNKTTFSVISSKPEAINAWANALKQKYNGQKVAVACELKKGPLIYALSKFKHIILFTINPSTVAKYRKAFTISGAKDDPTDAAIQLEILQQHMSKLNVITPDTESIRSLAQLVEYRRKLVQDRVDLTNRLSTTLKNYYPQALDWFNEKDSMIFCDFLLRWPSLAQVKRARKQTLHDFFNLHNSRYPDVNEKRINDIKQAESLTSDNAIIGPNLLLVECLVGQLKQLMLSIERFDHEIKSIYKQHSDRFIFDSLPGAGPQMAPRLLAAMGSNRERYQSSEEIQKYAGIAPVTERSGKKEWIHWRYSCTTFLRQTFVEWAGQSVRYSFWAKAYYEQQKSKGKPHNTIIRALAFKWIRILFRCWKTKTAYDESTYLEALKSKGSPLLKYAVESKF</sequence>
<dbReference type="EMBL" id="VOLQ01000099">
    <property type="protein sequence ID" value="TWX62028.1"/>
    <property type="molecule type" value="Genomic_DNA"/>
</dbReference>
<organism evidence="4 6">
    <name type="scientific">Colwellia hornerae</name>
    <dbReference type="NCBI Taxonomy" id="89402"/>
    <lineage>
        <taxon>Bacteria</taxon>
        <taxon>Pseudomonadati</taxon>
        <taxon>Pseudomonadota</taxon>
        <taxon>Gammaproteobacteria</taxon>
        <taxon>Alteromonadales</taxon>
        <taxon>Colwelliaceae</taxon>
        <taxon>Colwellia</taxon>
    </lineage>
</organism>
<dbReference type="PANTHER" id="PTHR33055">
    <property type="entry name" value="TRANSPOSASE FOR INSERTION SEQUENCE ELEMENT IS1111A"/>
    <property type="match status" value="1"/>
</dbReference>
<dbReference type="Proteomes" id="UP000321525">
    <property type="component" value="Unassembled WGS sequence"/>
</dbReference>
<evidence type="ECO:0000313" key="4">
    <source>
        <dbReference type="EMBL" id="TWX62028.1"/>
    </source>
</evidence>
<evidence type="ECO:0000313" key="5">
    <source>
        <dbReference type="Proteomes" id="UP000321525"/>
    </source>
</evidence>
<dbReference type="Proteomes" id="UP000321917">
    <property type="component" value="Unassembled WGS sequence"/>
</dbReference>